<dbReference type="Proteomes" id="UP000192578">
    <property type="component" value="Unassembled WGS sequence"/>
</dbReference>
<reference evidence="2" key="1">
    <citation type="submission" date="2017-01" db="EMBL/GenBank/DDBJ databases">
        <title>Comparative genomics of anhydrobiosis in the tardigrade Hypsibius dujardini.</title>
        <authorList>
            <person name="Yoshida Y."/>
            <person name="Koutsovoulos G."/>
            <person name="Laetsch D."/>
            <person name="Stevens L."/>
            <person name="Kumar S."/>
            <person name="Horikawa D."/>
            <person name="Ishino K."/>
            <person name="Komine S."/>
            <person name="Tomita M."/>
            <person name="Blaxter M."/>
            <person name="Arakawa K."/>
        </authorList>
    </citation>
    <scope>NUCLEOTIDE SEQUENCE [LARGE SCALE GENOMIC DNA]</scope>
    <source>
        <strain evidence="2">Z151</strain>
    </source>
</reference>
<dbReference type="AlphaFoldDB" id="A0A9X6RMS2"/>
<protein>
    <submittedName>
        <fullName evidence="1">Uncharacterized protein</fullName>
    </submittedName>
</protein>
<proteinExistence type="predicted"/>
<name>A0A9X6RMS2_HYPEX</name>
<dbReference type="EMBL" id="MTYJ01000333">
    <property type="protein sequence ID" value="OWA53613.1"/>
    <property type="molecule type" value="Genomic_DNA"/>
</dbReference>
<comment type="caution">
    <text evidence="1">The sequence shown here is derived from an EMBL/GenBank/DDBJ whole genome shotgun (WGS) entry which is preliminary data.</text>
</comment>
<gene>
    <name evidence="1" type="ORF">BV898_18034</name>
</gene>
<evidence type="ECO:0000313" key="2">
    <source>
        <dbReference type="Proteomes" id="UP000192578"/>
    </source>
</evidence>
<accession>A0A9X6RMS2</accession>
<organism evidence="1 2">
    <name type="scientific">Hypsibius exemplaris</name>
    <name type="common">Freshwater tardigrade</name>
    <dbReference type="NCBI Taxonomy" id="2072580"/>
    <lineage>
        <taxon>Eukaryota</taxon>
        <taxon>Metazoa</taxon>
        <taxon>Ecdysozoa</taxon>
        <taxon>Tardigrada</taxon>
        <taxon>Eutardigrada</taxon>
        <taxon>Parachela</taxon>
        <taxon>Hypsibioidea</taxon>
        <taxon>Hypsibiidae</taxon>
        <taxon>Hypsibius</taxon>
    </lineage>
</organism>
<keyword evidence="2" id="KW-1185">Reference proteome</keyword>
<evidence type="ECO:0000313" key="1">
    <source>
        <dbReference type="EMBL" id="OWA53613.1"/>
    </source>
</evidence>
<sequence length="72" mass="7833">MYSHLTQPGIHRTFGTTVTLIDAIPDRHRPSHLLITSQHRLRTANHPEMNAATLAAANQAPSTGASTFFAGR</sequence>